<dbReference type="SUPFAM" id="SSF57959">
    <property type="entry name" value="Leucine zipper domain"/>
    <property type="match status" value="1"/>
</dbReference>
<comment type="similarity">
    <text evidence="1">Belongs to the bZIP family. C/EBP subfamily.</text>
</comment>
<dbReference type="Pfam" id="PF07716">
    <property type="entry name" value="bZIP_2"/>
    <property type="match status" value="1"/>
</dbReference>
<proteinExistence type="inferred from homology"/>
<dbReference type="EMBL" id="CAWYQH010000096">
    <property type="protein sequence ID" value="CAK8682988.1"/>
    <property type="molecule type" value="Genomic_DNA"/>
</dbReference>
<feature type="region of interest" description="Disordered" evidence="2">
    <location>
        <begin position="370"/>
        <end position="431"/>
    </location>
</feature>
<protein>
    <recommendedName>
        <fullName evidence="3">BZIP domain-containing protein</fullName>
    </recommendedName>
</protein>
<name>A0ABP0FTM7_CLALP</name>
<dbReference type="SMART" id="SM00338">
    <property type="entry name" value="BRLZ"/>
    <property type="match status" value="1"/>
</dbReference>
<evidence type="ECO:0000256" key="1">
    <source>
        <dbReference type="ARBA" id="ARBA00006951"/>
    </source>
</evidence>
<dbReference type="Gene3D" id="1.20.5.170">
    <property type="match status" value="1"/>
</dbReference>
<feature type="region of interest" description="Disordered" evidence="2">
    <location>
        <begin position="236"/>
        <end position="266"/>
    </location>
</feature>
<reference evidence="4 5" key="1">
    <citation type="submission" date="2024-02" db="EMBL/GenBank/DDBJ databases">
        <authorList>
            <person name="Daric V."/>
            <person name="Darras S."/>
        </authorList>
    </citation>
    <scope>NUCLEOTIDE SEQUENCE [LARGE SCALE GENOMIC DNA]</scope>
</reference>
<dbReference type="PROSITE" id="PS50217">
    <property type="entry name" value="BZIP"/>
    <property type="match status" value="1"/>
</dbReference>
<keyword evidence="5" id="KW-1185">Reference proteome</keyword>
<evidence type="ECO:0000313" key="5">
    <source>
        <dbReference type="Proteomes" id="UP001642483"/>
    </source>
</evidence>
<accession>A0ABP0FTM7</accession>
<sequence>MAVFNMNYSQGGDIPLSPPMNPDEVSAENALFVNALRTNDNASCAPSTYTDDGNAYPLFYNESALLDPVFDKAVDPAIYLNIKKPDVQLQAPANDHLVFTNNSNTVVIPPVNGGLAFPASQRLLGYERQTSLNIALEVLGTCQNEEVQNNASFTDLYPPTPSPSVNGDDLYLSHPSPAFSHYGVPSNAPVRCRTVSDVTSGFFVSAAEEDSRTRAFSADCTGYGHDVQNFIHTLANSQSTETGTTPTDNTNTTANDSSTNGEYSSKPAASLEPFQAYLTNAPTVEDVAEGSLDVYGMIDDVIATTEPLKTELMEDSEVTVSHTDSVDADHSYAAQFSSVNVQEIILKEEQKQTIPPPQATVIDLTEEEPCSSKSVDISSSSASPTIMQRSSSYKRKRTRNNAACRESRKKRKVQRDEMEDKAEYLQADNEEMRKKIVELEEEVKKTREELLFRMTRGRAK</sequence>
<feature type="compositionally biased region" description="Basic and acidic residues" evidence="2">
    <location>
        <begin position="414"/>
        <end position="423"/>
    </location>
</feature>
<evidence type="ECO:0000256" key="2">
    <source>
        <dbReference type="SAM" id="MobiDB-lite"/>
    </source>
</evidence>
<evidence type="ECO:0000259" key="3">
    <source>
        <dbReference type="PROSITE" id="PS50217"/>
    </source>
</evidence>
<dbReference type="InterPro" id="IPR004827">
    <property type="entry name" value="bZIP"/>
</dbReference>
<feature type="compositionally biased region" description="Low complexity" evidence="2">
    <location>
        <begin position="371"/>
        <end position="383"/>
    </location>
</feature>
<dbReference type="PANTHER" id="PTHR23334:SF20">
    <property type="entry name" value="BASIC LEUCINE ZIPPER 24"/>
    <property type="match status" value="1"/>
</dbReference>
<gene>
    <name evidence="4" type="ORF">CVLEPA_LOCUS14108</name>
</gene>
<dbReference type="Proteomes" id="UP001642483">
    <property type="component" value="Unassembled WGS sequence"/>
</dbReference>
<dbReference type="InterPro" id="IPR031106">
    <property type="entry name" value="C/EBP"/>
</dbReference>
<evidence type="ECO:0000313" key="4">
    <source>
        <dbReference type="EMBL" id="CAK8682988.1"/>
    </source>
</evidence>
<dbReference type="CDD" id="cd14686">
    <property type="entry name" value="bZIP"/>
    <property type="match status" value="1"/>
</dbReference>
<comment type="caution">
    <text evidence="4">The sequence shown here is derived from an EMBL/GenBank/DDBJ whole genome shotgun (WGS) entry which is preliminary data.</text>
</comment>
<feature type="compositionally biased region" description="Low complexity" evidence="2">
    <location>
        <begin position="239"/>
        <end position="260"/>
    </location>
</feature>
<organism evidence="4 5">
    <name type="scientific">Clavelina lepadiformis</name>
    <name type="common">Light-bulb sea squirt</name>
    <name type="synonym">Ascidia lepadiformis</name>
    <dbReference type="NCBI Taxonomy" id="159417"/>
    <lineage>
        <taxon>Eukaryota</taxon>
        <taxon>Metazoa</taxon>
        <taxon>Chordata</taxon>
        <taxon>Tunicata</taxon>
        <taxon>Ascidiacea</taxon>
        <taxon>Aplousobranchia</taxon>
        <taxon>Clavelinidae</taxon>
        <taxon>Clavelina</taxon>
    </lineage>
</organism>
<dbReference type="InterPro" id="IPR046347">
    <property type="entry name" value="bZIP_sf"/>
</dbReference>
<feature type="domain" description="BZIP" evidence="3">
    <location>
        <begin position="390"/>
        <end position="450"/>
    </location>
</feature>
<dbReference type="PANTHER" id="PTHR23334">
    <property type="entry name" value="CCAAT/ENHANCER BINDING PROTEIN"/>
    <property type="match status" value="1"/>
</dbReference>